<dbReference type="SUPFAM" id="SSF56176">
    <property type="entry name" value="FAD-binding/transporter-associated domain-like"/>
    <property type="match status" value="1"/>
</dbReference>
<dbReference type="PANTHER" id="PTHR42659:SF9">
    <property type="entry name" value="XANTHINE DEHYDROGENASE FAD-BINDING SUBUNIT XDHB-RELATED"/>
    <property type="match status" value="1"/>
</dbReference>
<dbReference type="InterPro" id="IPR016169">
    <property type="entry name" value="FAD-bd_PCMH_sub2"/>
</dbReference>
<dbReference type="SMART" id="SM01092">
    <property type="entry name" value="CO_deh_flav_C"/>
    <property type="match status" value="1"/>
</dbReference>
<organism evidence="2 3">
    <name type="scientific">Serratia aquatilis</name>
    <dbReference type="NCBI Taxonomy" id="1737515"/>
    <lineage>
        <taxon>Bacteria</taxon>
        <taxon>Pseudomonadati</taxon>
        <taxon>Pseudomonadota</taxon>
        <taxon>Gammaproteobacteria</taxon>
        <taxon>Enterobacterales</taxon>
        <taxon>Yersiniaceae</taxon>
        <taxon>Serratia</taxon>
    </lineage>
</organism>
<dbReference type="Gene3D" id="3.30.390.50">
    <property type="entry name" value="CO dehydrogenase flavoprotein, C-terminal domain"/>
    <property type="match status" value="1"/>
</dbReference>
<dbReference type="SUPFAM" id="SSF55447">
    <property type="entry name" value="CO dehydrogenase flavoprotein C-terminal domain-like"/>
    <property type="match status" value="1"/>
</dbReference>
<dbReference type="InterPro" id="IPR036318">
    <property type="entry name" value="FAD-bd_PCMH-like_sf"/>
</dbReference>
<name>A0ABV6E965_9GAMM</name>
<keyword evidence="3" id="KW-1185">Reference proteome</keyword>
<dbReference type="EMBL" id="JBHLXG010000003">
    <property type="protein sequence ID" value="MFC0225543.1"/>
    <property type="molecule type" value="Genomic_DNA"/>
</dbReference>
<dbReference type="Proteomes" id="UP001589792">
    <property type="component" value="Unassembled WGS sequence"/>
</dbReference>
<dbReference type="NCBIfam" id="TIGR03312">
    <property type="entry name" value="Se_sel_red_FAD"/>
    <property type="match status" value="1"/>
</dbReference>
<accession>A0ABV6E965</accession>
<feature type="domain" description="FAD-binding PCMH-type" evidence="1">
    <location>
        <begin position="1"/>
        <end position="159"/>
    </location>
</feature>
<dbReference type="InterPro" id="IPR017698">
    <property type="entry name" value="Molybdo-cont_Rdtase_FAD-bd_su"/>
</dbReference>
<sequence length="258" mass="27525">MIEQFYRPESVQQALELKGQFLDDAVYFGGGSKLNATPTKTTKKVAISLLQLGLDRVDWQQGELHIGSTITLQRLRDTSLIPQALQQALGFVYSRHVRNQATLGGEIAVAAKDSALLPVLLALSAKVVVGSGKTLTLEEYLASGQRELLLEVVLPDPYRSCATRKIARSAAGLAIVTAAVSQDLHAKVRIALSAVVDRPSRLRDAEQLGLSGAALEKAVAAAISPQSDICGSADYKRYITGVVVADLLADCQSSGEKQ</sequence>
<reference evidence="2 3" key="1">
    <citation type="submission" date="2024-09" db="EMBL/GenBank/DDBJ databases">
        <authorList>
            <person name="Sun Q."/>
            <person name="Mori K."/>
        </authorList>
    </citation>
    <scope>NUCLEOTIDE SEQUENCE [LARGE SCALE GENOMIC DNA]</scope>
    <source>
        <strain evidence="2 3">CCM 8626</strain>
    </source>
</reference>
<gene>
    <name evidence="2" type="primary">ygfM</name>
    <name evidence="2" type="ORF">ACFFJ3_03335</name>
</gene>
<evidence type="ECO:0000313" key="3">
    <source>
        <dbReference type="Proteomes" id="UP001589792"/>
    </source>
</evidence>
<proteinExistence type="predicted"/>
<dbReference type="Gene3D" id="3.30.465.10">
    <property type="match status" value="1"/>
</dbReference>
<protein>
    <submittedName>
        <fullName evidence="2">Molybdopterin-dependent oxidoreductase FAD-binding subunit</fullName>
    </submittedName>
</protein>
<comment type="caution">
    <text evidence="2">The sequence shown here is derived from an EMBL/GenBank/DDBJ whole genome shotgun (WGS) entry which is preliminary data.</text>
</comment>
<dbReference type="InterPro" id="IPR002346">
    <property type="entry name" value="Mopterin_DH_FAD-bd"/>
</dbReference>
<evidence type="ECO:0000259" key="1">
    <source>
        <dbReference type="PROSITE" id="PS51387"/>
    </source>
</evidence>
<dbReference type="InterPro" id="IPR005107">
    <property type="entry name" value="CO_DH_flav_C"/>
</dbReference>
<dbReference type="Pfam" id="PF00941">
    <property type="entry name" value="FAD_binding_5"/>
    <property type="match status" value="1"/>
</dbReference>
<dbReference type="RefSeq" id="WP_380672940.1">
    <property type="nucleotide sequence ID" value="NZ_CP173186.1"/>
</dbReference>
<evidence type="ECO:0000313" key="2">
    <source>
        <dbReference type="EMBL" id="MFC0225543.1"/>
    </source>
</evidence>
<dbReference type="PANTHER" id="PTHR42659">
    <property type="entry name" value="XANTHINE DEHYDROGENASE SUBUNIT C-RELATED"/>
    <property type="match status" value="1"/>
</dbReference>
<dbReference type="PROSITE" id="PS51387">
    <property type="entry name" value="FAD_PCMH"/>
    <property type="match status" value="1"/>
</dbReference>
<dbReference type="InterPro" id="IPR016166">
    <property type="entry name" value="FAD-bd_PCMH"/>
</dbReference>
<dbReference type="InterPro" id="IPR051312">
    <property type="entry name" value="Diverse_Substr_Oxidored"/>
</dbReference>
<dbReference type="InterPro" id="IPR036683">
    <property type="entry name" value="CO_DH_flav_C_dom_sf"/>
</dbReference>